<dbReference type="STRING" id="7232.A0A484B6F6"/>
<evidence type="ECO:0000313" key="3">
    <source>
        <dbReference type="EMBL" id="TDG44278.1"/>
    </source>
</evidence>
<dbReference type="KEGG" id="dnv:108651545"/>
<dbReference type="Proteomes" id="UP000295192">
    <property type="component" value="Unassembled WGS sequence"/>
</dbReference>
<sequence>MQLPILLAVCCAVACASNAQDATDKAYSPRYTLLAESKRKDQDLGPARTDVAASEKQPWRRLAYAGFGGQPSNWLGSSSVGALAAPIGPGLMLLGLNLGALLCMLLGLLGLGPSYRVGPWHTGDIYRSDRHNLGGDKETTLYL</sequence>
<dbReference type="EMBL" id="LSRL02000110">
    <property type="protein sequence ID" value="TDG44278.1"/>
    <property type="molecule type" value="Genomic_DNA"/>
</dbReference>
<evidence type="ECO:0000256" key="2">
    <source>
        <dbReference type="SAM" id="SignalP"/>
    </source>
</evidence>
<comment type="caution">
    <text evidence="3">The sequence shown here is derived from an EMBL/GenBank/DDBJ whole genome shotgun (WGS) entry which is preliminary data.</text>
</comment>
<dbReference type="AlphaFoldDB" id="A0A484B6F6"/>
<gene>
    <name evidence="3" type="ORF">AWZ03_009306</name>
</gene>
<evidence type="ECO:0000256" key="1">
    <source>
        <dbReference type="SAM" id="Phobius"/>
    </source>
</evidence>
<feature type="signal peptide" evidence="2">
    <location>
        <begin position="1"/>
        <end position="19"/>
    </location>
</feature>
<dbReference type="OrthoDB" id="7864031at2759"/>
<evidence type="ECO:0000313" key="4">
    <source>
        <dbReference type="Proteomes" id="UP000295192"/>
    </source>
</evidence>
<feature type="chain" id="PRO_5019766817" evidence="2">
    <location>
        <begin position="20"/>
        <end position="143"/>
    </location>
</feature>
<feature type="transmembrane region" description="Helical" evidence="1">
    <location>
        <begin position="91"/>
        <end position="111"/>
    </location>
</feature>
<name>A0A484B6F6_DRONA</name>
<keyword evidence="2" id="KW-0732">Signal</keyword>
<organism evidence="3 4">
    <name type="scientific">Drosophila navojoa</name>
    <name type="common">Fruit fly</name>
    <dbReference type="NCBI Taxonomy" id="7232"/>
    <lineage>
        <taxon>Eukaryota</taxon>
        <taxon>Metazoa</taxon>
        <taxon>Ecdysozoa</taxon>
        <taxon>Arthropoda</taxon>
        <taxon>Hexapoda</taxon>
        <taxon>Insecta</taxon>
        <taxon>Pterygota</taxon>
        <taxon>Neoptera</taxon>
        <taxon>Endopterygota</taxon>
        <taxon>Diptera</taxon>
        <taxon>Brachycera</taxon>
        <taxon>Muscomorpha</taxon>
        <taxon>Ephydroidea</taxon>
        <taxon>Drosophilidae</taxon>
        <taxon>Drosophila</taxon>
    </lineage>
</organism>
<keyword evidence="4" id="KW-1185">Reference proteome</keyword>
<accession>A0A484B6F6</accession>
<proteinExistence type="predicted"/>
<protein>
    <submittedName>
        <fullName evidence="3">Uncharacterized protein</fullName>
    </submittedName>
</protein>
<reference evidence="3 4" key="1">
    <citation type="journal article" date="2019" name="J. Hered.">
        <title>An Improved Genome Assembly for Drosophila navojoa, the Basal Species in the mojavensis Cluster.</title>
        <authorList>
            <person name="Vanderlinde T."/>
            <person name="Dupim E.G."/>
            <person name="Nazario-Yepiz N.O."/>
            <person name="Carvalho A.B."/>
        </authorList>
    </citation>
    <scope>NUCLEOTIDE SEQUENCE [LARGE SCALE GENOMIC DNA]</scope>
    <source>
        <strain evidence="3">Navoj_Jal97</strain>
        <tissue evidence="3">Whole organism</tissue>
    </source>
</reference>
<dbReference type="OMA" id="KPWRRVQ"/>
<keyword evidence="1" id="KW-0812">Transmembrane</keyword>
<keyword evidence="1" id="KW-0472">Membrane</keyword>
<keyword evidence="1" id="KW-1133">Transmembrane helix</keyword>